<dbReference type="AlphaFoldDB" id="A0A9X0HHV0"/>
<keyword evidence="4" id="KW-1185">Reference proteome</keyword>
<feature type="signal peptide" evidence="1">
    <location>
        <begin position="1"/>
        <end position="18"/>
    </location>
</feature>
<feature type="domain" description="DUF3108" evidence="2">
    <location>
        <begin position="32"/>
        <end position="229"/>
    </location>
</feature>
<dbReference type="Pfam" id="PF21347">
    <property type="entry name" value="DUF3108_like"/>
    <property type="match status" value="1"/>
</dbReference>
<keyword evidence="1" id="KW-0732">Signal</keyword>
<dbReference type="OrthoDB" id="665223at2"/>
<evidence type="ECO:0000259" key="2">
    <source>
        <dbReference type="Pfam" id="PF21347"/>
    </source>
</evidence>
<evidence type="ECO:0000313" key="4">
    <source>
        <dbReference type="Proteomes" id="UP000054223"/>
    </source>
</evidence>
<comment type="caution">
    <text evidence="3">The sequence shown here is derived from an EMBL/GenBank/DDBJ whole genome shotgun (WGS) entry which is preliminary data.</text>
</comment>
<dbReference type="Proteomes" id="UP000054223">
    <property type="component" value="Unassembled WGS sequence"/>
</dbReference>
<evidence type="ECO:0000313" key="3">
    <source>
        <dbReference type="EMBL" id="KUG06115.1"/>
    </source>
</evidence>
<feature type="chain" id="PRO_5040992043" description="DUF3108 domain-containing protein" evidence="1">
    <location>
        <begin position="19"/>
        <end position="233"/>
    </location>
</feature>
<protein>
    <recommendedName>
        <fullName evidence="2">DUF3108 domain-containing protein</fullName>
    </recommendedName>
</protein>
<gene>
    <name evidence="3" type="ORF">ASU33_01745</name>
</gene>
<organism evidence="3 4">
    <name type="scientific">Solirubrum puertoriconensis</name>
    <dbReference type="NCBI Taxonomy" id="1751427"/>
    <lineage>
        <taxon>Bacteria</taxon>
        <taxon>Pseudomonadati</taxon>
        <taxon>Bacteroidota</taxon>
        <taxon>Cytophagia</taxon>
        <taxon>Cytophagales</taxon>
    </lineage>
</organism>
<dbReference type="RefSeq" id="WP_059071810.1">
    <property type="nucleotide sequence ID" value="NZ_LNAL01000008.1"/>
</dbReference>
<dbReference type="EMBL" id="LNAL01000008">
    <property type="protein sequence ID" value="KUG06115.1"/>
    <property type="molecule type" value="Genomic_DNA"/>
</dbReference>
<dbReference type="Gene3D" id="2.40.360.20">
    <property type="match status" value="1"/>
</dbReference>
<proteinExistence type="predicted"/>
<accession>A0A9X0HHV0</accession>
<sequence>MKTILLALGLIASLSAAAQDCGLYRDLRKTGTYELTTYDAKQQPTGRVRQEVRNVKASGGRTQASVHQQVLDKQNQPVSESEFGVECQAGLVRIDMRSMLNPEQMKGYKDMELTATGDFLELPATPKAGSTLPDGTLNLQMSDKKSGTRLGNMRMLVSNRKVEATDAPVTTPAGSFRCVKVSQDLRMETGIGGMSIPVTMRSVEWYAPGVGSVRSETYRKDKLMGYTVLTAKP</sequence>
<evidence type="ECO:0000256" key="1">
    <source>
        <dbReference type="SAM" id="SignalP"/>
    </source>
</evidence>
<name>A0A9X0HHV0_SOLP1</name>
<dbReference type="InterPro" id="IPR049279">
    <property type="entry name" value="DUF3108-like"/>
</dbReference>
<reference evidence="3 4" key="1">
    <citation type="submission" date="2015-11" db="EMBL/GenBank/DDBJ databases">
        <title>Solirubrum puertoriconensis gen. nov. an environmental bacteria isolated in Puerto Rico.</title>
        <authorList>
            <person name="Cuebas-Irizarry M.F."/>
            <person name="Montalvo-Rodriguez R."/>
        </authorList>
    </citation>
    <scope>NUCLEOTIDE SEQUENCE [LARGE SCALE GENOMIC DNA]</scope>
    <source>
        <strain evidence="3 4">MC1A</strain>
    </source>
</reference>